<keyword evidence="3" id="KW-1185">Reference proteome</keyword>
<reference evidence="2 3" key="1">
    <citation type="journal article" date="2018" name="Nat. Ecol. Evol.">
        <title>Pezizomycetes genomes reveal the molecular basis of ectomycorrhizal truffle lifestyle.</title>
        <authorList>
            <person name="Murat C."/>
            <person name="Payen T."/>
            <person name="Noel B."/>
            <person name="Kuo A."/>
            <person name="Morin E."/>
            <person name="Chen J."/>
            <person name="Kohler A."/>
            <person name="Krizsan K."/>
            <person name="Balestrini R."/>
            <person name="Da Silva C."/>
            <person name="Montanini B."/>
            <person name="Hainaut M."/>
            <person name="Levati E."/>
            <person name="Barry K.W."/>
            <person name="Belfiori B."/>
            <person name="Cichocki N."/>
            <person name="Clum A."/>
            <person name="Dockter R.B."/>
            <person name="Fauchery L."/>
            <person name="Guy J."/>
            <person name="Iotti M."/>
            <person name="Le Tacon F."/>
            <person name="Lindquist E.A."/>
            <person name="Lipzen A."/>
            <person name="Malagnac F."/>
            <person name="Mello A."/>
            <person name="Molinier V."/>
            <person name="Miyauchi S."/>
            <person name="Poulain J."/>
            <person name="Riccioni C."/>
            <person name="Rubini A."/>
            <person name="Sitrit Y."/>
            <person name="Splivallo R."/>
            <person name="Traeger S."/>
            <person name="Wang M."/>
            <person name="Zifcakova L."/>
            <person name="Wipf D."/>
            <person name="Zambonelli A."/>
            <person name="Paolocci F."/>
            <person name="Nowrousian M."/>
            <person name="Ottonello S."/>
            <person name="Baldrian P."/>
            <person name="Spatafora J.W."/>
            <person name="Henrissat B."/>
            <person name="Nagy L.G."/>
            <person name="Aury J.M."/>
            <person name="Wincker P."/>
            <person name="Grigoriev I.V."/>
            <person name="Bonfante P."/>
            <person name="Martin F.M."/>
        </authorList>
    </citation>
    <scope>NUCLEOTIDE SEQUENCE [LARGE SCALE GENOMIC DNA]</scope>
    <source>
        <strain evidence="2 3">RN42</strain>
    </source>
</reference>
<dbReference type="Proteomes" id="UP000275078">
    <property type="component" value="Unassembled WGS sequence"/>
</dbReference>
<accession>A0A3N4HJJ7</accession>
<protein>
    <submittedName>
        <fullName evidence="2">Uncharacterized protein</fullName>
    </submittedName>
</protein>
<evidence type="ECO:0000313" key="2">
    <source>
        <dbReference type="EMBL" id="RPA72758.1"/>
    </source>
</evidence>
<proteinExistence type="predicted"/>
<sequence length="201" mass="23456">MDKGNSSLQSTHTNRRIAGFLEWPRWKQWSFIDDFFVDGEEESKAIWDFVKQQKRLENYRQRILGAAERKRQWRLEQARVEEERRRFHMEVLKEIPPSDEEDEGLSESPIEIAIGDSDESNVPPPTIATPAEPPPKRKYVEHVIEPLPPATPTNPRPKKAARWILLDDQECSTTDKPSLEEFIAAPAGTKWHTKRLNTRYV</sequence>
<evidence type="ECO:0000313" key="3">
    <source>
        <dbReference type="Proteomes" id="UP000275078"/>
    </source>
</evidence>
<dbReference type="AlphaFoldDB" id="A0A3N4HJJ7"/>
<feature type="compositionally biased region" description="Pro residues" evidence="1">
    <location>
        <begin position="122"/>
        <end position="133"/>
    </location>
</feature>
<evidence type="ECO:0000256" key="1">
    <source>
        <dbReference type="SAM" id="MobiDB-lite"/>
    </source>
</evidence>
<name>A0A3N4HJJ7_ASCIM</name>
<gene>
    <name evidence="2" type="ORF">BJ508DRAFT_334755</name>
</gene>
<organism evidence="2 3">
    <name type="scientific">Ascobolus immersus RN42</name>
    <dbReference type="NCBI Taxonomy" id="1160509"/>
    <lineage>
        <taxon>Eukaryota</taxon>
        <taxon>Fungi</taxon>
        <taxon>Dikarya</taxon>
        <taxon>Ascomycota</taxon>
        <taxon>Pezizomycotina</taxon>
        <taxon>Pezizomycetes</taxon>
        <taxon>Pezizales</taxon>
        <taxon>Ascobolaceae</taxon>
        <taxon>Ascobolus</taxon>
    </lineage>
</organism>
<dbReference type="EMBL" id="ML119848">
    <property type="protein sequence ID" value="RPA72758.1"/>
    <property type="molecule type" value="Genomic_DNA"/>
</dbReference>
<feature type="region of interest" description="Disordered" evidence="1">
    <location>
        <begin position="115"/>
        <end position="135"/>
    </location>
</feature>